<dbReference type="Proteomes" id="UP001597118">
    <property type="component" value="Unassembled WGS sequence"/>
</dbReference>
<keyword evidence="1" id="KW-1133">Transmembrane helix</keyword>
<organism evidence="3 4">
    <name type="scientific">Pseudopedobacter beijingensis</name>
    <dbReference type="NCBI Taxonomy" id="1207056"/>
    <lineage>
        <taxon>Bacteria</taxon>
        <taxon>Pseudomonadati</taxon>
        <taxon>Bacteroidota</taxon>
        <taxon>Sphingobacteriia</taxon>
        <taxon>Sphingobacteriales</taxon>
        <taxon>Sphingobacteriaceae</taxon>
        <taxon>Pseudopedobacter</taxon>
    </lineage>
</organism>
<protein>
    <submittedName>
        <fullName evidence="3">Uncharacterized protein</fullName>
    </submittedName>
</protein>
<keyword evidence="1" id="KW-0472">Membrane</keyword>
<name>A0ABW4IGS1_9SPHI</name>
<keyword evidence="1" id="KW-0812">Transmembrane</keyword>
<feature type="transmembrane region" description="Helical" evidence="1">
    <location>
        <begin position="146"/>
        <end position="165"/>
    </location>
</feature>
<sequence>MNKTLAAFIFFVFFLGRSSFAVNNDSLAYEAQRSKINAMLTERSNKFGLYSESLNSKTGIFGFKTKKDMQKSIDILLEIIRTDNAILKETKVLLDYKNDENEKIISDSKDNTDRNLSYMHTINKLQQENDKLKTHIENKRKAKGSISTFIVLLIITVLFTALFFFRNFYSKKS</sequence>
<evidence type="ECO:0000313" key="3">
    <source>
        <dbReference type="EMBL" id="MFD1631980.1"/>
    </source>
</evidence>
<proteinExistence type="predicted"/>
<gene>
    <name evidence="3" type="ORF">ACFSAH_19065</name>
</gene>
<keyword evidence="4" id="KW-1185">Reference proteome</keyword>
<keyword evidence="2" id="KW-0732">Signal</keyword>
<feature type="chain" id="PRO_5045261403" evidence="2">
    <location>
        <begin position="22"/>
        <end position="173"/>
    </location>
</feature>
<evidence type="ECO:0000256" key="2">
    <source>
        <dbReference type="SAM" id="SignalP"/>
    </source>
</evidence>
<feature type="signal peptide" evidence="2">
    <location>
        <begin position="1"/>
        <end position="21"/>
    </location>
</feature>
<evidence type="ECO:0000256" key="1">
    <source>
        <dbReference type="SAM" id="Phobius"/>
    </source>
</evidence>
<reference evidence="4" key="1">
    <citation type="journal article" date="2019" name="Int. J. Syst. Evol. Microbiol.">
        <title>The Global Catalogue of Microorganisms (GCM) 10K type strain sequencing project: providing services to taxonomists for standard genome sequencing and annotation.</title>
        <authorList>
            <consortium name="The Broad Institute Genomics Platform"/>
            <consortium name="The Broad Institute Genome Sequencing Center for Infectious Disease"/>
            <person name="Wu L."/>
            <person name="Ma J."/>
        </authorList>
    </citation>
    <scope>NUCLEOTIDE SEQUENCE [LARGE SCALE GENOMIC DNA]</scope>
    <source>
        <strain evidence="4">CCUG 53762</strain>
    </source>
</reference>
<evidence type="ECO:0000313" key="4">
    <source>
        <dbReference type="Proteomes" id="UP001597118"/>
    </source>
</evidence>
<dbReference type="RefSeq" id="WP_379664302.1">
    <property type="nucleotide sequence ID" value="NZ_JBHUDG010000051.1"/>
</dbReference>
<accession>A0ABW4IGS1</accession>
<dbReference type="EMBL" id="JBHUDG010000051">
    <property type="protein sequence ID" value="MFD1631980.1"/>
    <property type="molecule type" value="Genomic_DNA"/>
</dbReference>
<comment type="caution">
    <text evidence="3">The sequence shown here is derived from an EMBL/GenBank/DDBJ whole genome shotgun (WGS) entry which is preliminary data.</text>
</comment>